<comment type="caution">
    <text evidence="1">The sequence shown here is derived from an EMBL/GenBank/DDBJ whole genome shotgun (WGS) entry which is preliminary data.</text>
</comment>
<proteinExistence type="predicted"/>
<reference evidence="2" key="1">
    <citation type="journal article" date="2024" name="IScience">
        <title>Strigolactones Initiate the Formation of Haustorium-like Structures in Castilleja.</title>
        <authorList>
            <person name="Buerger M."/>
            <person name="Peterson D."/>
            <person name="Chory J."/>
        </authorList>
    </citation>
    <scope>NUCLEOTIDE SEQUENCE [LARGE SCALE GENOMIC DNA]</scope>
</reference>
<evidence type="ECO:0000313" key="2">
    <source>
        <dbReference type="Proteomes" id="UP001632038"/>
    </source>
</evidence>
<evidence type="ECO:0000313" key="1">
    <source>
        <dbReference type="EMBL" id="KAL3633222.1"/>
    </source>
</evidence>
<accession>A0ABD3CUB0</accession>
<dbReference type="AlphaFoldDB" id="A0ABD3CUB0"/>
<sequence length="94" mass="10424">MENGSWCRVDLTAIEEDGFSPNPTAELGFRTESWCGWGETRGGLTANGGSIDADLLERRSKFGRLLHSPWVSLYAKQKLMPAAHPFNLGPQQPY</sequence>
<name>A0ABD3CUB0_9LAMI</name>
<organism evidence="1 2">
    <name type="scientific">Castilleja foliolosa</name>
    <dbReference type="NCBI Taxonomy" id="1961234"/>
    <lineage>
        <taxon>Eukaryota</taxon>
        <taxon>Viridiplantae</taxon>
        <taxon>Streptophyta</taxon>
        <taxon>Embryophyta</taxon>
        <taxon>Tracheophyta</taxon>
        <taxon>Spermatophyta</taxon>
        <taxon>Magnoliopsida</taxon>
        <taxon>eudicotyledons</taxon>
        <taxon>Gunneridae</taxon>
        <taxon>Pentapetalae</taxon>
        <taxon>asterids</taxon>
        <taxon>lamiids</taxon>
        <taxon>Lamiales</taxon>
        <taxon>Orobanchaceae</taxon>
        <taxon>Pedicularideae</taxon>
        <taxon>Castillejinae</taxon>
        <taxon>Castilleja</taxon>
    </lineage>
</organism>
<dbReference type="Proteomes" id="UP001632038">
    <property type="component" value="Unassembled WGS sequence"/>
</dbReference>
<keyword evidence="2" id="KW-1185">Reference proteome</keyword>
<gene>
    <name evidence="1" type="ORF">CASFOL_022749</name>
</gene>
<protein>
    <submittedName>
        <fullName evidence="1">Uncharacterized protein</fullName>
    </submittedName>
</protein>
<dbReference type="EMBL" id="JAVIJP010000030">
    <property type="protein sequence ID" value="KAL3633222.1"/>
    <property type="molecule type" value="Genomic_DNA"/>
</dbReference>